<dbReference type="RefSeq" id="XP_014155003.1">
    <property type="nucleotide sequence ID" value="XM_014299528.1"/>
</dbReference>
<keyword evidence="3" id="KW-1185">Reference proteome</keyword>
<protein>
    <submittedName>
        <fullName evidence="2">Uncharacterized protein</fullName>
    </submittedName>
</protein>
<feature type="region of interest" description="Disordered" evidence="1">
    <location>
        <begin position="32"/>
        <end position="59"/>
    </location>
</feature>
<organism evidence="2 3">
    <name type="scientific">Sphaeroforma arctica JP610</name>
    <dbReference type="NCBI Taxonomy" id="667725"/>
    <lineage>
        <taxon>Eukaryota</taxon>
        <taxon>Ichthyosporea</taxon>
        <taxon>Ichthyophonida</taxon>
        <taxon>Sphaeroforma</taxon>
    </lineage>
</organism>
<accession>A0A0L0FX34</accession>
<evidence type="ECO:0000313" key="3">
    <source>
        <dbReference type="Proteomes" id="UP000054560"/>
    </source>
</evidence>
<proteinExistence type="predicted"/>
<evidence type="ECO:0000313" key="2">
    <source>
        <dbReference type="EMBL" id="KNC81101.1"/>
    </source>
</evidence>
<dbReference type="Proteomes" id="UP000054560">
    <property type="component" value="Unassembled WGS sequence"/>
</dbReference>
<sequence>MSGIDASVRVNMVGVGQDGDIELDLPSAIKDENSIQLSDAPPYSDSGLGTAKRVEPTKTAETAETAYGIDAVDPALEPCPKLSPLGGVCPERDSGWLSQTFYTWMTPMIRYGRANTLEEDHIWKLAEPERSENLTAEFLHLYPK</sequence>
<gene>
    <name evidence="2" type="ORF">SARC_06562</name>
</gene>
<dbReference type="GeneID" id="25907066"/>
<reference evidence="2 3" key="1">
    <citation type="submission" date="2011-02" db="EMBL/GenBank/DDBJ databases">
        <title>The Genome Sequence of Sphaeroforma arctica JP610.</title>
        <authorList>
            <consortium name="The Broad Institute Genome Sequencing Platform"/>
            <person name="Russ C."/>
            <person name="Cuomo C."/>
            <person name="Young S.K."/>
            <person name="Zeng Q."/>
            <person name="Gargeya S."/>
            <person name="Alvarado L."/>
            <person name="Berlin A."/>
            <person name="Chapman S.B."/>
            <person name="Chen Z."/>
            <person name="Freedman E."/>
            <person name="Gellesch M."/>
            <person name="Goldberg J."/>
            <person name="Griggs A."/>
            <person name="Gujja S."/>
            <person name="Heilman E."/>
            <person name="Heiman D."/>
            <person name="Howarth C."/>
            <person name="Mehta T."/>
            <person name="Neiman D."/>
            <person name="Pearson M."/>
            <person name="Roberts A."/>
            <person name="Saif S."/>
            <person name="Shea T."/>
            <person name="Shenoy N."/>
            <person name="Sisk P."/>
            <person name="Stolte C."/>
            <person name="Sykes S."/>
            <person name="White J."/>
            <person name="Yandava C."/>
            <person name="Burger G."/>
            <person name="Gray M.W."/>
            <person name="Holland P.W.H."/>
            <person name="King N."/>
            <person name="Lang F.B.F."/>
            <person name="Roger A.J."/>
            <person name="Ruiz-Trillo I."/>
            <person name="Haas B."/>
            <person name="Nusbaum C."/>
            <person name="Birren B."/>
        </authorList>
    </citation>
    <scope>NUCLEOTIDE SEQUENCE [LARGE SCALE GENOMIC DNA]</scope>
    <source>
        <strain evidence="2 3">JP610</strain>
    </source>
</reference>
<name>A0A0L0FX34_9EUKA</name>
<evidence type="ECO:0000256" key="1">
    <source>
        <dbReference type="SAM" id="MobiDB-lite"/>
    </source>
</evidence>
<dbReference type="EMBL" id="KQ242069">
    <property type="protein sequence ID" value="KNC81101.1"/>
    <property type="molecule type" value="Genomic_DNA"/>
</dbReference>
<dbReference type="AlphaFoldDB" id="A0A0L0FX34"/>